<evidence type="ECO:0000256" key="1">
    <source>
        <dbReference type="SAM" id="Phobius"/>
    </source>
</evidence>
<keyword evidence="1" id="KW-0812">Transmembrane</keyword>
<protein>
    <submittedName>
        <fullName evidence="2">Uncharacterized protein</fullName>
    </submittedName>
</protein>
<keyword evidence="1" id="KW-1133">Transmembrane helix</keyword>
<name>A0A4U5MGH2_STECR</name>
<gene>
    <name evidence="2" type="ORF">L596_024122</name>
</gene>
<dbReference type="Proteomes" id="UP000298663">
    <property type="component" value="Unassembled WGS sequence"/>
</dbReference>
<proteinExistence type="predicted"/>
<organism evidence="2 3">
    <name type="scientific">Steinernema carpocapsae</name>
    <name type="common">Entomopathogenic nematode</name>
    <dbReference type="NCBI Taxonomy" id="34508"/>
    <lineage>
        <taxon>Eukaryota</taxon>
        <taxon>Metazoa</taxon>
        <taxon>Ecdysozoa</taxon>
        <taxon>Nematoda</taxon>
        <taxon>Chromadorea</taxon>
        <taxon>Rhabditida</taxon>
        <taxon>Tylenchina</taxon>
        <taxon>Panagrolaimomorpha</taxon>
        <taxon>Strongyloidoidea</taxon>
        <taxon>Steinernematidae</taxon>
        <taxon>Steinernema</taxon>
    </lineage>
</organism>
<dbReference type="AlphaFoldDB" id="A0A4U5MGH2"/>
<comment type="caution">
    <text evidence="2">The sequence shown here is derived from an EMBL/GenBank/DDBJ whole genome shotgun (WGS) entry which is preliminary data.</text>
</comment>
<sequence length="79" mass="8911">MNNRPRTYFDRKTPLKCVGKAKGNGDCVKGSEIKSREVHAHRHMRAFRRRRGPIGFATASAPVAGVFWLNRICTKLGTK</sequence>
<evidence type="ECO:0000313" key="3">
    <source>
        <dbReference type="Proteomes" id="UP000298663"/>
    </source>
</evidence>
<keyword evidence="3" id="KW-1185">Reference proteome</keyword>
<reference evidence="2 3" key="1">
    <citation type="journal article" date="2015" name="Genome Biol.">
        <title>Comparative genomics of Steinernema reveals deeply conserved gene regulatory networks.</title>
        <authorList>
            <person name="Dillman A.R."/>
            <person name="Macchietto M."/>
            <person name="Porter C.F."/>
            <person name="Rogers A."/>
            <person name="Williams B."/>
            <person name="Antoshechkin I."/>
            <person name="Lee M.M."/>
            <person name="Goodwin Z."/>
            <person name="Lu X."/>
            <person name="Lewis E.E."/>
            <person name="Goodrich-Blair H."/>
            <person name="Stock S.P."/>
            <person name="Adams B.J."/>
            <person name="Sternberg P.W."/>
            <person name="Mortazavi A."/>
        </authorList>
    </citation>
    <scope>NUCLEOTIDE SEQUENCE [LARGE SCALE GENOMIC DNA]</scope>
    <source>
        <strain evidence="2 3">ALL</strain>
    </source>
</reference>
<feature type="transmembrane region" description="Helical" evidence="1">
    <location>
        <begin position="52"/>
        <end position="69"/>
    </location>
</feature>
<dbReference type="EMBL" id="AZBU02000008">
    <property type="protein sequence ID" value="TKR68083.1"/>
    <property type="molecule type" value="Genomic_DNA"/>
</dbReference>
<evidence type="ECO:0000313" key="2">
    <source>
        <dbReference type="EMBL" id="TKR68083.1"/>
    </source>
</evidence>
<reference evidence="2 3" key="2">
    <citation type="journal article" date="2019" name="G3 (Bethesda)">
        <title>Hybrid Assembly of the Genome of the Entomopathogenic Nematode Steinernema carpocapsae Identifies the X-Chromosome.</title>
        <authorList>
            <person name="Serra L."/>
            <person name="Macchietto M."/>
            <person name="Macias-Munoz A."/>
            <person name="McGill C.J."/>
            <person name="Rodriguez I.M."/>
            <person name="Rodriguez B."/>
            <person name="Murad R."/>
            <person name="Mortazavi A."/>
        </authorList>
    </citation>
    <scope>NUCLEOTIDE SEQUENCE [LARGE SCALE GENOMIC DNA]</scope>
    <source>
        <strain evidence="2 3">ALL</strain>
    </source>
</reference>
<accession>A0A4U5MGH2</accession>
<keyword evidence="1" id="KW-0472">Membrane</keyword>